<dbReference type="EMBL" id="LR796284">
    <property type="protein sequence ID" value="CAB4134171.1"/>
    <property type="molecule type" value="Genomic_DNA"/>
</dbReference>
<organism evidence="1">
    <name type="scientific">uncultured Caudovirales phage</name>
    <dbReference type="NCBI Taxonomy" id="2100421"/>
    <lineage>
        <taxon>Viruses</taxon>
        <taxon>Duplodnaviria</taxon>
        <taxon>Heunggongvirae</taxon>
        <taxon>Uroviricota</taxon>
        <taxon>Caudoviricetes</taxon>
        <taxon>Peduoviridae</taxon>
        <taxon>Maltschvirus</taxon>
        <taxon>Maltschvirus maltsch</taxon>
    </lineage>
</organism>
<name>A0A6J5LJ35_9CAUD</name>
<evidence type="ECO:0000313" key="1">
    <source>
        <dbReference type="EMBL" id="CAB4134171.1"/>
    </source>
</evidence>
<reference evidence="1" key="1">
    <citation type="submission" date="2020-04" db="EMBL/GenBank/DDBJ databases">
        <authorList>
            <person name="Chiriac C."/>
            <person name="Salcher M."/>
            <person name="Ghai R."/>
            <person name="Kavagutti S V."/>
        </authorList>
    </citation>
    <scope>NUCLEOTIDE SEQUENCE</scope>
</reference>
<sequence>MKLTLKTCYSRVLYFMSAGPILDRAIYNIRFSTPNFEHEGIAGYIETMVEFDIKDLLVFTNIWESWNSLSDKRKLDAYGLAKGLGDVK</sequence>
<accession>A0A6J5LJ35</accession>
<protein>
    <submittedName>
        <fullName evidence="1">Uncharacterized protein</fullName>
    </submittedName>
</protein>
<proteinExistence type="predicted"/>
<gene>
    <name evidence="1" type="ORF">UFOVP273_23</name>
</gene>